<dbReference type="InterPro" id="IPR007444">
    <property type="entry name" value="Glucan_biosyn_MdoG_C"/>
</dbReference>
<dbReference type="InterPro" id="IPR014718">
    <property type="entry name" value="GH-type_carb-bd"/>
</dbReference>
<comment type="similarity">
    <text evidence="3">Belongs to the OpgD/OpgG family.</text>
</comment>
<dbReference type="GO" id="GO:0030246">
    <property type="term" value="F:carbohydrate binding"/>
    <property type="evidence" value="ECO:0007669"/>
    <property type="project" value="InterPro"/>
</dbReference>
<keyword evidence="5" id="KW-0574">Periplasm</keyword>
<evidence type="ECO:0000313" key="8">
    <source>
        <dbReference type="EMBL" id="GGF48522.1"/>
    </source>
</evidence>
<proteinExistence type="inferred from homology"/>
<evidence type="ECO:0000256" key="5">
    <source>
        <dbReference type="ARBA" id="ARBA00022764"/>
    </source>
</evidence>
<dbReference type="SUPFAM" id="SSF74650">
    <property type="entry name" value="Galactose mutarotase-like"/>
    <property type="match status" value="1"/>
</dbReference>
<dbReference type="AlphaFoldDB" id="A0A917BLS7"/>
<dbReference type="RefSeq" id="WP_188575040.1">
    <property type="nucleotide sequence ID" value="NZ_BMCT01000001.1"/>
</dbReference>
<dbReference type="EMBL" id="BMCT01000001">
    <property type="protein sequence ID" value="GGF48522.1"/>
    <property type="molecule type" value="Genomic_DNA"/>
</dbReference>
<dbReference type="InterPro" id="IPR014438">
    <property type="entry name" value="Glucan_biosyn_MdoG/MdoD"/>
</dbReference>
<dbReference type="GO" id="GO:0030288">
    <property type="term" value="C:outer membrane-bounded periplasmic space"/>
    <property type="evidence" value="ECO:0007669"/>
    <property type="project" value="TreeGrafter"/>
</dbReference>
<feature type="domain" description="Glucan biosynthesis periplasmic MdoG C-terminal" evidence="7">
    <location>
        <begin position="41"/>
        <end position="509"/>
    </location>
</feature>
<evidence type="ECO:0000256" key="1">
    <source>
        <dbReference type="ARBA" id="ARBA00004418"/>
    </source>
</evidence>
<evidence type="ECO:0000313" key="9">
    <source>
        <dbReference type="Proteomes" id="UP000606044"/>
    </source>
</evidence>
<feature type="chain" id="PRO_5037111332" evidence="6">
    <location>
        <begin position="26"/>
        <end position="511"/>
    </location>
</feature>
<dbReference type="InterPro" id="IPR013783">
    <property type="entry name" value="Ig-like_fold"/>
</dbReference>
<comment type="caution">
    <text evidence="8">The sequence shown here is derived from an EMBL/GenBank/DDBJ whole genome shotgun (WGS) entry which is preliminary data.</text>
</comment>
<dbReference type="GO" id="GO:0051274">
    <property type="term" value="P:beta-glucan biosynthetic process"/>
    <property type="evidence" value="ECO:0007669"/>
    <property type="project" value="TreeGrafter"/>
</dbReference>
<evidence type="ECO:0000256" key="4">
    <source>
        <dbReference type="ARBA" id="ARBA00022729"/>
    </source>
</evidence>
<reference evidence="8" key="1">
    <citation type="journal article" date="2014" name="Int. J. Syst. Evol. Microbiol.">
        <title>Complete genome sequence of Corynebacterium casei LMG S-19264T (=DSM 44701T), isolated from a smear-ripened cheese.</title>
        <authorList>
            <consortium name="US DOE Joint Genome Institute (JGI-PGF)"/>
            <person name="Walter F."/>
            <person name="Albersmeier A."/>
            <person name="Kalinowski J."/>
            <person name="Ruckert C."/>
        </authorList>
    </citation>
    <scope>NUCLEOTIDE SEQUENCE</scope>
    <source>
        <strain evidence="8">CCM 7897</strain>
    </source>
</reference>
<keyword evidence="9" id="KW-1185">Reference proteome</keyword>
<evidence type="ECO:0000256" key="3">
    <source>
        <dbReference type="ARBA" id="ARBA00009284"/>
    </source>
</evidence>
<dbReference type="Pfam" id="PF04349">
    <property type="entry name" value="MdoG"/>
    <property type="match status" value="1"/>
</dbReference>
<dbReference type="InterPro" id="IPR006311">
    <property type="entry name" value="TAT_signal"/>
</dbReference>
<organism evidence="8 9">
    <name type="scientific">Azorhizobium oxalatiphilum</name>
    <dbReference type="NCBI Taxonomy" id="980631"/>
    <lineage>
        <taxon>Bacteria</taxon>
        <taxon>Pseudomonadati</taxon>
        <taxon>Pseudomonadota</taxon>
        <taxon>Alphaproteobacteria</taxon>
        <taxon>Hyphomicrobiales</taxon>
        <taxon>Xanthobacteraceae</taxon>
        <taxon>Azorhizobium</taxon>
    </lineage>
</organism>
<reference evidence="8" key="2">
    <citation type="submission" date="2020-09" db="EMBL/GenBank/DDBJ databases">
        <authorList>
            <person name="Sun Q."/>
            <person name="Sedlacek I."/>
        </authorList>
    </citation>
    <scope>NUCLEOTIDE SEQUENCE</scope>
    <source>
        <strain evidence="8">CCM 7897</strain>
    </source>
</reference>
<dbReference type="FunFam" id="2.70.98.10:FF:000001">
    <property type="entry name" value="Glucans biosynthesis protein G"/>
    <property type="match status" value="1"/>
</dbReference>
<dbReference type="InterPro" id="IPR014756">
    <property type="entry name" value="Ig_E-set"/>
</dbReference>
<gene>
    <name evidence="8" type="primary">opgG</name>
    <name evidence="8" type="ORF">GCM10007301_04730</name>
</gene>
<dbReference type="Proteomes" id="UP000606044">
    <property type="component" value="Unassembled WGS sequence"/>
</dbReference>
<dbReference type="SUPFAM" id="SSF81296">
    <property type="entry name" value="E set domains"/>
    <property type="match status" value="1"/>
</dbReference>
<keyword evidence="4 6" id="KW-0732">Signal</keyword>
<dbReference type="PANTHER" id="PTHR30504:SF2">
    <property type="entry name" value="GLUCANS BIOSYNTHESIS PROTEIN G"/>
    <property type="match status" value="1"/>
</dbReference>
<sequence length="511" mass="57747">MDRRHVLKGAAALPLLAAMSGTAWQALVAEAKAQDAQGMPFSPATVRQMARELAQKPYQAADTKLPPELDKLSYDDYRNIRFKPEASLWRKEQLPFEMQLLHRGFLFRDRVDIALVEGGKARQLRYSQDYFRFDNKLPAPDPKLDLGFSGFRLHAPMNRKEYYDEVVVFQGASYFRAIAKDQIYGASARGLSIKTGDQSGEEFPIFKAFWVEVPGKQADSCVVHALLDSPSASAAFRFTIRPGETTSMATEMTVYPRGDVDQVGLGTLTSMFLFGPNDRNDVDDFRPAVRDNEGLAIINGGGERIWRPLTNPQRLEVSSFMDTNTRGFGLMQRQRSFFDYQDLEARYEKRPSVWVEPIGDWGEGSVILLEIPTKEEIHDNIVTFWRPKEPLRKGGEYNYVYRMHWGWNGPDDAKIARFTATRQGAAPSGRQFVLDVIGPNLEGIAPDALRADVTASGGEVRSVVLQPNPDIKGYRLAFVLDPKNTSPVEIRAVVMKDQERMSETWVYRWTA</sequence>
<dbReference type="PROSITE" id="PS51318">
    <property type="entry name" value="TAT"/>
    <property type="match status" value="1"/>
</dbReference>
<dbReference type="Gene3D" id="2.70.98.10">
    <property type="match status" value="1"/>
</dbReference>
<accession>A0A917BLS7</accession>
<evidence type="ECO:0000259" key="7">
    <source>
        <dbReference type="Pfam" id="PF04349"/>
    </source>
</evidence>
<dbReference type="GO" id="GO:0003824">
    <property type="term" value="F:catalytic activity"/>
    <property type="evidence" value="ECO:0007669"/>
    <property type="project" value="InterPro"/>
</dbReference>
<comment type="subcellular location">
    <subcellularLocation>
        <location evidence="1">Periplasm</location>
    </subcellularLocation>
</comment>
<evidence type="ECO:0000256" key="2">
    <source>
        <dbReference type="ARBA" id="ARBA00005001"/>
    </source>
</evidence>
<feature type="signal peptide" evidence="6">
    <location>
        <begin position="1"/>
        <end position="25"/>
    </location>
</feature>
<dbReference type="PANTHER" id="PTHR30504">
    <property type="entry name" value="GLUCANS BIOSYNTHESIS PROTEIN"/>
    <property type="match status" value="1"/>
</dbReference>
<evidence type="ECO:0000256" key="6">
    <source>
        <dbReference type="SAM" id="SignalP"/>
    </source>
</evidence>
<protein>
    <submittedName>
        <fullName evidence="8">Glucans biosynthesis protein G</fullName>
    </submittedName>
</protein>
<dbReference type="Gene3D" id="2.60.40.10">
    <property type="entry name" value="Immunoglobulins"/>
    <property type="match status" value="1"/>
</dbReference>
<dbReference type="InterPro" id="IPR011013">
    <property type="entry name" value="Gal_mutarotase_sf_dom"/>
</dbReference>
<name>A0A917BLS7_9HYPH</name>
<dbReference type="PIRSF" id="PIRSF006281">
    <property type="entry name" value="MdoG"/>
    <property type="match status" value="1"/>
</dbReference>
<comment type="pathway">
    <text evidence="2">Glycan metabolism; osmoregulated periplasmic glucan (OPG) biosynthesis.</text>
</comment>